<dbReference type="Pfam" id="PF07687">
    <property type="entry name" value="M20_dimer"/>
    <property type="match status" value="1"/>
</dbReference>
<keyword evidence="8" id="KW-0170">Cobalt</keyword>
<evidence type="ECO:0000256" key="8">
    <source>
        <dbReference type="ARBA" id="ARBA00023285"/>
    </source>
</evidence>
<evidence type="ECO:0000256" key="3">
    <source>
        <dbReference type="ARBA" id="ARBA00022670"/>
    </source>
</evidence>
<dbReference type="GO" id="GO:0046872">
    <property type="term" value="F:metal ion binding"/>
    <property type="evidence" value="ECO:0007669"/>
    <property type="project" value="UniProtKB-KW"/>
</dbReference>
<evidence type="ECO:0000256" key="7">
    <source>
        <dbReference type="ARBA" id="ARBA00023049"/>
    </source>
</evidence>
<evidence type="ECO:0000256" key="6">
    <source>
        <dbReference type="ARBA" id="ARBA00022833"/>
    </source>
</evidence>
<dbReference type="InterPro" id="IPR011650">
    <property type="entry name" value="Peptidase_M20_dimer"/>
</dbReference>
<dbReference type="InterPro" id="IPR002933">
    <property type="entry name" value="Peptidase_M20"/>
</dbReference>
<evidence type="ECO:0000256" key="14">
    <source>
        <dbReference type="ARBA" id="ARBA00075285"/>
    </source>
</evidence>
<accession>A0A9D2BGJ7</accession>
<keyword evidence="6" id="KW-0862">Zinc</keyword>
<evidence type="ECO:0000256" key="10">
    <source>
        <dbReference type="ARBA" id="ARBA00038976"/>
    </source>
</evidence>
<dbReference type="NCBIfam" id="TIGR01893">
    <property type="entry name" value="aa-his-dipept"/>
    <property type="match status" value="1"/>
</dbReference>
<evidence type="ECO:0000313" key="20">
    <source>
        <dbReference type="Proteomes" id="UP000886740"/>
    </source>
</evidence>
<evidence type="ECO:0000256" key="13">
    <source>
        <dbReference type="ARBA" id="ARBA00071271"/>
    </source>
</evidence>
<name>A0A9D2BGJ7_9BACT</name>
<evidence type="ECO:0000256" key="11">
    <source>
        <dbReference type="ARBA" id="ARBA00044252"/>
    </source>
</evidence>
<comment type="cofactor">
    <cofactor evidence="2">
        <name>Zn(2+)</name>
        <dbReference type="ChEBI" id="CHEBI:29105"/>
    </cofactor>
</comment>
<evidence type="ECO:0000256" key="17">
    <source>
        <dbReference type="ARBA" id="ARBA00078074"/>
    </source>
</evidence>
<dbReference type="PIRSF" id="PIRSF016599">
    <property type="entry name" value="Xaa-His_dipept"/>
    <property type="match status" value="1"/>
</dbReference>
<dbReference type="PRINTS" id="PR00934">
    <property type="entry name" value="XHISDIPTASE"/>
</dbReference>
<keyword evidence="4" id="KW-0479">Metal-binding</keyword>
<dbReference type="Proteomes" id="UP000886740">
    <property type="component" value="Unassembled WGS sequence"/>
</dbReference>
<evidence type="ECO:0000256" key="1">
    <source>
        <dbReference type="ARBA" id="ARBA00001941"/>
    </source>
</evidence>
<evidence type="ECO:0000256" key="15">
    <source>
        <dbReference type="ARBA" id="ARBA00076004"/>
    </source>
</evidence>
<dbReference type="EC" id="3.4.13.18" evidence="10"/>
<evidence type="ECO:0000256" key="12">
    <source>
        <dbReference type="ARBA" id="ARBA00061423"/>
    </source>
</evidence>
<dbReference type="Gene3D" id="3.40.630.10">
    <property type="entry name" value="Zn peptidases"/>
    <property type="match status" value="2"/>
</dbReference>
<dbReference type="EMBL" id="DXEL01000041">
    <property type="protein sequence ID" value="HIX74459.1"/>
    <property type="molecule type" value="Genomic_DNA"/>
</dbReference>
<keyword evidence="3" id="KW-0645">Protease</keyword>
<evidence type="ECO:0000259" key="18">
    <source>
        <dbReference type="Pfam" id="PF07687"/>
    </source>
</evidence>
<gene>
    <name evidence="19" type="ORF">H9977_05455</name>
</gene>
<dbReference type="GO" id="GO:0006508">
    <property type="term" value="P:proteolysis"/>
    <property type="evidence" value="ECO:0007669"/>
    <property type="project" value="UniProtKB-KW"/>
</dbReference>
<dbReference type="PANTHER" id="PTHR43501">
    <property type="entry name" value="CYTOSOL NON-SPECIFIC DIPEPTIDASE"/>
    <property type="match status" value="1"/>
</dbReference>
<dbReference type="PANTHER" id="PTHR43501:SF1">
    <property type="entry name" value="CYTOSOL NON-SPECIFIC DIPEPTIDASE"/>
    <property type="match status" value="1"/>
</dbReference>
<reference evidence="19" key="1">
    <citation type="journal article" date="2021" name="PeerJ">
        <title>Extensive microbial diversity within the chicken gut microbiome revealed by metagenomics and culture.</title>
        <authorList>
            <person name="Gilroy R."/>
            <person name="Ravi A."/>
            <person name="Getino M."/>
            <person name="Pursley I."/>
            <person name="Horton D.L."/>
            <person name="Alikhan N.F."/>
            <person name="Baker D."/>
            <person name="Gharbi K."/>
            <person name="Hall N."/>
            <person name="Watson M."/>
            <person name="Adriaenssens E.M."/>
            <person name="Foster-Nyarko E."/>
            <person name="Jarju S."/>
            <person name="Secka A."/>
            <person name="Antonio M."/>
            <person name="Oren A."/>
            <person name="Chaudhuri R.R."/>
            <person name="La Ragione R."/>
            <person name="Hildebrand F."/>
            <person name="Pallen M.J."/>
        </authorList>
    </citation>
    <scope>NUCLEOTIDE SEQUENCE</scope>
    <source>
        <strain evidence="19">ChiGjej6B6-14162</strain>
    </source>
</reference>
<feature type="domain" description="Peptidase M20 dimerisation" evidence="18">
    <location>
        <begin position="211"/>
        <end position="294"/>
    </location>
</feature>
<dbReference type="SUPFAM" id="SSF53187">
    <property type="entry name" value="Zn-dependent exopeptidases"/>
    <property type="match status" value="1"/>
</dbReference>
<dbReference type="GO" id="GO:0070573">
    <property type="term" value="F:metallodipeptidase activity"/>
    <property type="evidence" value="ECO:0007669"/>
    <property type="project" value="TreeGrafter"/>
</dbReference>
<evidence type="ECO:0000313" key="19">
    <source>
        <dbReference type="EMBL" id="HIX74459.1"/>
    </source>
</evidence>
<evidence type="ECO:0000256" key="4">
    <source>
        <dbReference type="ARBA" id="ARBA00022723"/>
    </source>
</evidence>
<keyword evidence="7" id="KW-0482">Metalloprotease</keyword>
<protein>
    <recommendedName>
        <fullName evidence="13">Cytosol non-specific dipeptidase</fullName>
        <ecNumber evidence="10">3.4.13.18</ecNumber>
    </recommendedName>
    <alternativeName>
        <fullName evidence="16">Aminoacyl-histidine dipeptidase</fullName>
    </alternativeName>
    <alternativeName>
        <fullName evidence="15">Beta-alanyl-histidine dipeptidase</fullName>
    </alternativeName>
    <alternativeName>
        <fullName evidence="14">Carnosinase</fullName>
    </alternativeName>
    <alternativeName>
        <fullName evidence="11">Peptidase D</fullName>
    </alternativeName>
    <alternativeName>
        <fullName evidence="17">Xaa-His dipeptidase</fullName>
    </alternativeName>
</protein>
<dbReference type="InterPro" id="IPR001160">
    <property type="entry name" value="Peptidase_M20C"/>
</dbReference>
<sequence length="484" mass="53437">MSTGIKKLSPERVWEFFYQLTRIPRPTGQMEEVTHYVESVGKKFGLETLRDEVGNVLIRKPASEGMADRPAITLQAHLDMVPQKESWSEHDFSKDPIDAYVDGEWVTARGTTLGADNGMGAALALAVLSDDHLRHGPIEALFTVDEEQSMDGAFGLKPGFLQGKILLNCDSEKEGELFVGCAGGLDVNISFQFKEDKYIPEGDVAVKVILTGLKGGHSGVDIHLGRANANKLMFRFLKEAVCDYGARLSAVEGGSLRNAIPREAFAIVTIPGDNVEALWELVADYQDMFREEYAGIEDRIRFYAEMTELPETLIPEEIQDDLINAIEGCQNGVISMLHDFPGTVESSSNLSIVKTSDELIEVKILVRSSSESRKYAIYSSLESVFAMAGAKVEEANGYNGWQPNINSPVLNRVKTAYQELFGTEPEVKVMHAGLECGIIQGVYPEMDMISIGPDIQFPHSPGERVNIASVEKIWRLIVDVLEKI</sequence>
<dbReference type="AlphaFoldDB" id="A0A9D2BGJ7"/>
<comment type="caution">
    <text evidence="19">The sequence shown here is derived from an EMBL/GenBank/DDBJ whole genome shotgun (WGS) entry which is preliminary data.</text>
</comment>
<dbReference type="GO" id="GO:0005829">
    <property type="term" value="C:cytosol"/>
    <property type="evidence" value="ECO:0007669"/>
    <property type="project" value="TreeGrafter"/>
</dbReference>
<organism evidence="19 20">
    <name type="scientific">Candidatus Parabacteroides intestinipullorum</name>
    <dbReference type="NCBI Taxonomy" id="2838723"/>
    <lineage>
        <taxon>Bacteria</taxon>
        <taxon>Pseudomonadati</taxon>
        <taxon>Bacteroidota</taxon>
        <taxon>Bacteroidia</taxon>
        <taxon>Bacteroidales</taxon>
        <taxon>Tannerellaceae</taxon>
        <taxon>Parabacteroides</taxon>
    </lineage>
</organism>
<dbReference type="FunFam" id="3.40.630.10:FF:000018">
    <property type="entry name" value="Aminoacyl-histidine dipeptidase PepD"/>
    <property type="match status" value="1"/>
</dbReference>
<evidence type="ECO:0000256" key="5">
    <source>
        <dbReference type="ARBA" id="ARBA00022801"/>
    </source>
</evidence>
<proteinExistence type="inferred from homology"/>
<comment type="cofactor">
    <cofactor evidence="1">
        <name>Co(2+)</name>
        <dbReference type="ChEBI" id="CHEBI:48828"/>
    </cofactor>
</comment>
<comment type="similarity">
    <text evidence="12">Belongs to the peptidase M20C family.</text>
</comment>
<dbReference type="CDD" id="cd03890">
    <property type="entry name" value="M20_pepD"/>
    <property type="match status" value="1"/>
</dbReference>
<keyword evidence="5" id="KW-0378">Hydrolase</keyword>
<dbReference type="Pfam" id="PF01546">
    <property type="entry name" value="Peptidase_M20"/>
    <property type="match status" value="1"/>
</dbReference>
<dbReference type="FunFam" id="3.40.630.10:FF:000015">
    <property type="entry name" value="Aminoacyl-histidine dipeptidase PepD"/>
    <property type="match status" value="1"/>
</dbReference>
<evidence type="ECO:0000256" key="16">
    <source>
        <dbReference type="ARBA" id="ARBA00077688"/>
    </source>
</evidence>
<comment type="catalytic activity">
    <reaction evidence="9">
        <text>Hydrolysis of dipeptides, preferentially hydrophobic dipeptides including prolyl amino acids.</text>
        <dbReference type="EC" id="3.4.13.18"/>
    </reaction>
</comment>
<evidence type="ECO:0000256" key="9">
    <source>
        <dbReference type="ARBA" id="ARBA00036421"/>
    </source>
</evidence>
<evidence type="ECO:0000256" key="2">
    <source>
        <dbReference type="ARBA" id="ARBA00001947"/>
    </source>
</evidence>
<reference evidence="19" key="2">
    <citation type="submission" date="2021-04" db="EMBL/GenBank/DDBJ databases">
        <authorList>
            <person name="Gilroy R."/>
        </authorList>
    </citation>
    <scope>NUCLEOTIDE SEQUENCE</scope>
    <source>
        <strain evidence="19">ChiGjej6B6-14162</strain>
    </source>
</reference>